<accession>Q53PK6</accession>
<sequence length="36" mass="3985">MVDLRLLAPHWPLLLLLVPALAVAVATIDRVSKKNH</sequence>
<protein>
    <submittedName>
        <fullName evidence="1">Uncharacterized protein</fullName>
    </submittedName>
</protein>
<evidence type="ECO:0000313" key="1">
    <source>
        <dbReference type="EMBL" id="AAX95450.1"/>
    </source>
</evidence>
<evidence type="ECO:0000313" key="2">
    <source>
        <dbReference type="Proteomes" id="UP000000763"/>
    </source>
</evidence>
<dbReference type="Proteomes" id="UP000000763">
    <property type="component" value="Chromosome 11"/>
</dbReference>
<reference evidence="2" key="1">
    <citation type="journal article" date="2005" name="Nature">
        <title>The map-based sequence of the rice genome.</title>
        <authorList>
            <consortium name="International rice genome sequencing project (IRGSP)"/>
            <person name="Matsumoto T."/>
            <person name="Wu J."/>
            <person name="Kanamori H."/>
            <person name="Katayose Y."/>
            <person name="Fujisawa M."/>
            <person name="Namiki N."/>
            <person name="Mizuno H."/>
            <person name="Yamamoto K."/>
            <person name="Antonio B.A."/>
            <person name="Baba T."/>
            <person name="Sakata K."/>
            <person name="Nagamura Y."/>
            <person name="Aoki H."/>
            <person name="Arikawa K."/>
            <person name="Arita K."/>
            <person name="Bito T."/>
            <person name="Chiden Y."/>
            <person name="Fujitsuka N."/>
            <person name="Fukunaka R."/>
            <person name="Hamada M."/>
            <person name="Harada C."/>
            <person name="Hayashi A."/>
            <person name="Hijishita S."/>
            <person name="Honda M."/>
            <person name="Hosokawa S."/>
            <person name="Ichikawa Y."/>
            <person name="Idonuma A."/>
            <person name="Iijima M."/>
            <person name="Ikeda M."/>
            <person name="Ikeno M."/>
            <person name="Ito K."/>
            <person name="Ito S."/>
            <person name="Ito T."/>
            <person name="Ito Y."/>
            <person name="Ito Y."/>
            <person name="Iwabuchi A."/>
            <person name="Kamiya K."/>
            <person name="Karasawa W."/>
            <person name="Kurita K."/>
            <person name="Katagiri S."/>
            <person name="Kikuta A."/>
            <person name="Kobayashi H."/>
            <person name="Kobayashi N."/>
            <person name="Machita K."/>
            <person name="Maehara T."/>
            <person name="Masukawa M."/>
            <person name="Mizubayashi T."/>
            <person name="Mukai Y."/>
            <person name="Nagasaki H."/>
            <person name="Nagata Y."/>
            <person name="Naito S."/>
            <person name="Nakashima M."/>
            <person name="Nakama Y."/>
            <person name="Nakamichi Y."/>
            <person name="Nakamura M."/>
            <person name="Meguro A."/>
            <person name="Negishi M."/>
            <person name="Ohta I."/>
            <person name="Ohta T."/>
            <person name="Okamoto M."/>
            <person name="Ono N."/>
            <person name="Saji S."/>
            <person name="Sakaguchi M."/>
            <person name="Sakai K."/>
            <person name="Shibata M."/>
            <person name="Shimokawa T."/>
            <person name="Song J."/>
            <person name="Takazaki Y."/>
            <person name="Terasawa K."/>
            <person name="Tsugane M."/>
            <person name="Tsuji K."/>
            <person name="Ueda S."/>
            <person name="Waki K."/>
            <person name="Yamagata H."/>
            <person name="Yamamoto M."/>
            <person name="Yamamoto S."/>
            <person name="Yamane H."/>
            <person name="Yoshiki S."/>
            <person name="Yoshihara R."/>
            <person name="Yukawa K."/>
            <person name="Zhong H."/>
            <person name="Yano M."/>
            <person name="Yuan Q."/>
            <person name="Ouyang S."/>
            <person name="Liu J."/>
            <person name="Jones K.M."/>
            <person name="Gansberger K."/>
            <person name="Moffat K."/>
            <person name="Hill J."/>
            <person name="Bera J."/>
            <person name="Fadrosh D."/>
            <person name="Jin S."/>
            <person name="Johri S."/>
            <person name="Kim M."/>
            <person name="Overton L."/>
            <person name="Reardon M."/>
            <person name="Tsitrin T."/>
            <person name="Vuong H."/>
            <person name="Weaver B."/>
            <person name="Ciecko A."/>
            <person name="Tallon L."/>
            <person name="Jackson J."/>
            <person name="Pai G."/>
            <person name="Aken S.V."/>
            <person name="Utterback T."/>
            <person name="Reidmuller S."/>
            <person name="Feldblyum T."/>
            <person name="Hsiao J."/>
            <person name="Zismann V."/>
            <person name="Iobst S."/>
            <person name="de Vazeille A.R."/>
            <person name="Buell C.R."/>
            <person name="Ying K."/>
            <person name="Li Y."/>
            <person name="Lu T."/>
            <person name="Huang Y."/>
            <person name="Zhao Q."/>
            <person name="Feng Q."/>
            <person name="Zhang L."/>
            <person name="Zhu J."/>
            <person name="Weng Q."/>
            <person name="Mu J."/>
            <person name="Lu Y."/>
            <person name="Fan D."/>
            <person name="Liu Y."/>
            <person name="Guan J."/>
            <person name="Zhang Y."/>
            <person name="Yu S."/>
            <person name="Liu X."/>
            <person name="Zhang Y."/>
            <person name="Hong G."/>
            <person name="Han B."/>
            <person name="Choisne N."/>
            <person name="Demange N."/>
            <person name="Orjeda G."/>
            <person name="Samain S."/>
            <person name="Cattolico L."/>
            <person name="Pelletier E."/>
            <person name="Couloux A."/>
            <person name="Segurens B."/>
            <person name="Wincker P."/>
            <person name="D'Hont A."/>
            <person name="Scarpelli C."/>
            <person name="Weissenbach J."/>
            <person name="Salanoubat M."/>
            <person name="Quetier F."/>
            <person name="Yu Y."/>
            <person name="Kim H.R."/>
            <person name="Rambo T."/>
            <person name="Currie J."/>
            <person name="Collura K."/>
            <person name="Luo M."/>
            <person name="Yang T."/>
            <person name="Ammiraju J.S.S."/>
            <person name="Engler F."/>
            <person name="Soderlund C."/>
            <person name="Wing R.A."/>
            <person name="Palmer L.E."/>
            <person name="de la Bastide M."/>
            <person name="Spiegel L."/>
            <person name="Nascimento L."/>
            <person name="Zutavern T."/>
            <person name="O'Shaughnessy A."/>
            <person name="Dike S."/>
            <person name="Dedhia N."/>
            <person name="Preston R."/>
            <person name="Balija V."/>
            <person name="McCombie W.R."/>
            <person name="Chow T."/>
            <person name="Chen H."/>
            <person name="Chung M."/>
            <person name="Chen C."/>
            <person name="Shaw J."/>
            <person name="Wu H."/>
            <person name="Hsiao K."/>
            <person name="Chao Y."/>
            <person name="Chu M."/>
            <person name="Cheng C."/>
            <person name="Hour A."/>
            <person name="Lee P."/>
            <person name="Lin S."/>
            <person name="Lin Y."/>
            <person name="Liou J."/>
            <person name="Liu S."/>
            <person name="Hsing Y."/>
            <person name="Raghuvanshi S."/>
            <person name="Mohanty A."/>
            <person name="Bharti A.K."/>
            <person name="Gaur A."/>
            <person name="Gupta V."/>
            <person name="Kumar D."/>
            <person name="Ravi V."/>
            <person name="Vij S."/>
            <person name="Kapur A."/>
            <person name="Khurana P."/>
            <person name="Khurana P."/>
            <person name="Khurana J.P."/>
            <person name="Tyagi A.K."/>
            <person name="Gaikwad K."/>
            <person name="Singh A."/>
            <person name="Dalal V."/>
            <person name="Srivastava S."/>
            <person name="Dixit A."/>
            <person name="Pal A.K."/>
            <person name="Ghazi I.A."/>
            <person name="Yadav M."/>
            <person name="Pandit A."/>
            <person name="Bhargava A."/>
            <person name="Sureshbabu K."/>
            <person name="Batra K."/>
            <person name="Sharma T.R."/>
            <person name="Mohapatra T."/>
            <person name="Singh N.K."/>
            <person name="Messing J."/>
            <person name="Nelson A.B."/>
            <person name="Fuks G."/>
            <person name="Kavchok S."/>
            <person name="Keizer G."/>
            <person name="Linton E."/>
            <person name="Llaca V."/>
            <person name="Song R."/>
            <person name="Tanyolac B."/>
            <person name="Young S."/>
            <person name="Ho-Il K."/>
            <person name="Hahn J.H."/>
            <person name="Sangsakoo G."/>
            <person name="Vanavichit A."/>
            <person name="de Mattos Luiz.A.T."/>
            <person name="Zimmer P.D."/>
            <person name="Malone G."/>
            <person name="Dellagostin O."/>
            <person name="de Oliveira A.C."/>
            <person name="Bevan M."/>
            <person name="Bancroft I."/>
            <person name="Minx P."/>
            <person name="Cordum H."/>
            <person name="Wilson R."/>
            <person name="Cheng Z."/>
            <person name="Jin W."/>
            <person name="Jiang J."/>
            <person name="Leong S.A."/>
            <person name="Iwama H."/>
            <person name="Gojobori T."/>
            <person name="Itoh T."/>
            <person name="Niimura Y."/>
            <person name="Fujii Y."/>
            <person name="Habara T."/>
            <person name="Sakai H."/>
            <person name="Sato Y."/>
            <person name="Wilson G."/>
            <person name="Kumar K."/>
            <person name="McCouch S."/>
            <person name="Juretic N."/>
            <person name="Hoen D."/>
            <person name="Wright S."/>
            <person name="Bruskiewich R."/>
            <person name="Bureau T."/>
            <person name="Miyao A."/>
            <person name="Hirochika H."/>
            <person name="Nishikawa T."/>
            <person name="Kadowaki K."/>
            <person name="Sugiura M."/>
            <person name="Burr B."/>
            <person name="Sasaki T."/>
        </authorList>
    </citation>
    <scope>NUCLEOTIDE SEQUENCE [LARGE SCALE GENOMIC DNA]</scope>
    <source>
        <strain evidence="2">cv. Nipponbare</strain>
    </source>
</reference>
<name>Q53PK6_ORYSJ</name>
<dbReference type="AlphaFoldDB" id="Q53PK6"/>
<proteinExistence type="predicted"/>
<dbReference type="EMBL" id="AC120534">
    <property type="protein sequence ID" value="AAX95450.1"/>
    <property type="molecule type" value="Genomic_DNA"/>
</dbReference>
<reference evidence="2" key="2">
    <citation type="journal article" date="2008" name="Nucleic Acids Res.">
        <title>The rice annotation project database (RAP-DB): 2008 update.</title>
        <authorList>
            <consortium name="The rice annotation project (RAP)"/>
        </authorList>
    </citation>
    <scope>GENOME REANNOTATION</scope>
    <source>
        <strain evidence="2">cv. Nipponbare</strain>
    </source>
</reference>
<organism evidence="1 2">
    <name type="scientific">Oryza sativa subsp. japonica</name>
    <name type="common">Rice</name>
    <dbReference type="NCBI Taxonomy" id="39947"/>
    <lineage>
        <taxon>Eukaryota</taxon>
        <taxon>Viridiplantae</taxon>
        <taxon>Streptophyta</taxon>
        <taxon>Embryophyta</taxon>
        <taxon>Tracheophyta</taxon>
        <taxon>Spermatophyta</taxon>
        <taxon>Magnoliopsida</taxon>
        <taxon>Liliopsida</taxon>
        <taxon>Poales</taxon>
        <taxon>Poaceae</taxon>
        <taxon>BOP clade</taxon>
        <taxon>Oryzoideae</taxon>
        <taxon>Oryzeae</taxon>
        <taxon>Oryzinae</taxon>
        <taxon>Oryza</taxon>
        <taxon>Oryza sativa</taxon>
    </lineage>
</organism>